<keyword evidence="2" id="KW-0540">Nuclease</keyword>
<dbReference type="PANTHER" id="PTHR33397:SF5">
    <property type="entry name" value="RNASE YUTE-RELATED"/>
    <property type="match status" value="1"/>
</dbReference>
<proteinExistence type="inferred from homology"/>
<dbReference type="InterPro" id="IPR052379">
    <property type="entry name" value="Type_VII_TA_RNase"/>
</dbReference>
<dbReference type="Pfam" id="PF01934">
    <property type="entry name" value="HepT-like"/>
    <property type="match status" value="1"/>
</dbReference>
<accession>A5GF47</accession>
<dbReference type="EMBL" id="CP000698">
    <property type="protein sequence ID" value="ABQ26052.1"/>
    <property type="molecule type" value="Genomic_DNA"/>
</dbReference>
<evidence type="ECO:0008006" key="7">
    <source>
        <dbReference type="Google" id="ProtNLM"/>
    </source>
</evidence>
<reference evidence="5 6" key="1">
    <citation type="submission" date="2007-05" db="EMBL/GenBank/DDBJ databases">
        <title>Complete sequence of Geobacter uraniireducens Rf4.</title>
        <authorList>
            <consortium name="US DOE Joint Genome Institute"/>
            <person name="Copeland A."/>
            <person name="Lucas S."/>
            <person name="Lapidus A."/>
            <person name="Barry K."/>
            <person name="Detter J.C."/>
            <person name="Glavina del Rio T."/>
            <person name="Hammon N."/>
            <person name="Israni S."/>
            <person name="Dalin E."/>
            <person name="Tice H."/>
            <person name="Pitluck S."/>
            <person name="Chertkov O."/>
            <person name="Brettin T."/>
            <person name="Bruce D."/>
            <person name="Han C."/>
            <person name="Schmutz J."/>
            <person name="Larimer F."/>
            <person name="Land M."/>
            <person name="Hauser L."/>
            <person name="Kyrpides N."/>
            <person name="Mikhailova N."/>
            <person name="Shelobolina E."/>
            <person name="Aklujkar M."/>
            <person name="Lovley D."/>
            <person name="Richardson P."/>
        </authorList>
    </citation>
    <scope>NUCLEOTIDE SEQUENCE [LARGE SCALE GENOMIC DNA]</scope>
    <source>
        <strain evidence="5 6">Rf4</strain>
    </source>
</reference>
<dbReference type="STRING" id="351605.Gura_1862"/>
<evidence type="ECO:0000313" key="6">
    <source>
        <dbReference type="Proteomes" id="UP000006695"/>
    </source>
</evidence>
<keyword evidence="1" id="KW-1277">Toxin-antitoxin system</keyword>
<dbReference type="GO" id="GO:0016787">
    <property type="term" value="F:hydrolase activity"/>
    <property type="evidence" value="ECO:0007669"/>
    <property type="project" value="UniProtKB-KW"/>
</dbReference>
<name>A5GF47_GEOUR</name>
<dbReference type="Gene3D" id="1.20.120.580">
    <property type="entry name" value="bsu32300-like"/>
    <property type="match status" value="1"/>
</dbReference>
<evidence type="ECO:0000256" key="3">
    <source>
        <dbReference type="ARBA" id="ARBA00022801"/>
    </source>
</evidence>
<comment type="similarity">
    <text evidence="4">Belongs to the HepT RNase toxin family.</text>
</comment>
<dbReference type="KEGG" id="gur:Gura_1862"/>
<protein>
    <recommendedName>
        <fullName evidence="7">DUF86 domain-containing protein</fullName>
    </recommendedName>
</protein>
<evidence type="ECO:0000256" key="4">
    <source>
        <dbReference type="ARBA" id="ARBA00024207"/>
    </source>
</evidence>
<dbReference type="AlphaFoldDB" id="A5GF47"/>
<dbReference type="Proteomes" id="UP000006695">
    <property type="component" value="Chromosome"/>
</dbReference>
<dbReference type="GO" id="GO:0110001">
    <property type="term" value="C:toxin-antitoxin complex"/>
    <property type="evidence" value="ECO:0007669"/>
    <property type="project" value="InterPro"/>
</dbReference>
<evidence type="ECO:0000313" key="5">
    <source>
        <dbReference type="EMBL" id="ABQ26052.1"/>
    </source>
</evidence>
<dbReference type="GO" id="GO:0004540">
    <property type="term" value="F:RNA nuclease activity"/>
    <property type="evidence" value="ECO:0007669"/>
    <property type="project" value="InterPro"/>
</dbReference>
<sequence>MVKHSLLTAKMMMAEEFIGRVREKLPASFATFETDRDLQDLVLFNLIQAIQTCVDIAAHIISDERMGAAGSMNEFFYRLQEKGVITVDLTQRLVKAVGFRNVCVHGYLDLDFNVAYQAAATGITDLEDFLAAVVRRYLS</sequence>
<dbReference type="InterPro" id="IPR008201">
    <property type="entry name" value="HepT-like"/>
</dbReference>
<keyword evidence="3" id="KW-0378">Hydrolase</keyword>
<dbReference type="NCBIfam" id="NF047751">
    <property type="entry name" value="HepT_toxin"/>
    <property type="match status" value="1"/>
</dbReference>
<keyword evidence="6" id="KW-1185">Reference proteome</keyword>
<evidence type="ECO:0000256" key="1">
    <source>
        <dbReference type="ARBA" id="ARBA00022649"/>
    </source>
</evidence>
<gene>
    <name evidence="5" type="ordered locus">Gura_1862</name>
</gene>
<dbReference type="InterPro" id="IPR037038">
    <property type="entry name" value="HepT-like_sf"/>
</dbReference>
<organism evidence="5 6">
    <name type="scientific">Geotalea uraniireducens (strain Rf4)</name>
    <name type="common">Geobacter uraniireducens</name>
    <dbReference type="NCBI Taxonomy" id="351605"/>
    <lineage>
        <taxon>Bacteria</taxon>
        <taxon>Pseudomonadati</taxon>
        <taxon>Thermodesulfobacteriota</taxon>
        <taxon>Desulfuromonadia</taxon>
        <taxon>Geobacterales</taxon>
        <taxon>Geobacteraceae</taxon>
        <taxon>Geotalea</taxon>
    </lineage>
</organism>
<dbReference type="HOGENOM" id="CLU_142825_1_1_7"/>
<dbReference type="PANTHER" id="PTHR33397">
    <property type="entry name" value="UPF0331 PROTEIN YUTE"/>
    <property type="match status" value="1"/>
</dbReference>
<dbReference type="RefSeq" id="WP_011938755.1">
    <property type="nucleotide sequence ID" value="NC_009483.1"/>
</dbReference>
<dbReference type="OrthoDB" id="5368533at2"/>
<evidence type="ECO:0000256" key="2">
    <source>
        <dbReference type="ARBA" id="ARBA00022722"/>
    </source>
</evidence>